<dbReference type="NCBIfam" id="TIGR01163">
    <property type="entry name" value="rpe"/>
    <property type="match status" value="1"/>
</dbReference>
<comment type="cofactor">
    <cofactor evidence="4">
        <name>Zn(2+)</name>
        <dbReference type="ChEBI" id="CHEBI:29105"/>
    </cofactor>
</comment>
<dbReference type="PROSITE" id="PS01085">
    <property type="entry name" value="RIBUL_P_3_EPIMER_1"/>
    <property type="match status" value="1"/>
</dbReference>
<dbReference type="PATRIC" id="fig|1359167.3.peg.669"/>
<comment type="cofactor">
    <cofactor evidence="10 13">
        <name>a divalent metal cation</name>
        <dbReference type="ChEBI" id="CHEBI:60240"/>
    </cofactor>
    <text evidence="10 13">Binds 1 divalent metal cation per subunit.</text>
</comment>
<feature type="binding site" evidence="10 14">
    <location>
        <begin position="153"/>
        <end position="156"/>
    </location>
    <ligand>
        <name>substrate</name>
    </ligand>
</feature>
<accession>A0A0F3NCD8</accession>
<organism evidence="15 16">
    <name type="scientific">Ehrlichia cf. muris str. EmCRT</name>
    <dbReference type="NCBI Taxonomy" id="1359167"/>
    <lineage>
        <taxon>Bacteria</taxon>
        <taxon>Pseudomonadati</taxon>
        <taxon>Pseudomonadota</taxon>
        <taxon>Alphaproteobacteria</taxon>
        <taxon>Rickettsiales</taxon>
        <taxon>Anaplasmataceae</taxon>
        <taxon>Ehrlichia</taxon>
    </lineage>
</organism>
<proteinExistence type="inferred from homology"/>
<feature type="binding site" evidence="10 13">
    <location>
        <position position="77"/>
    </location>
    <ligand>
        <name>a divalent metal cation</name>
        <dbReference type="ChEBI" id="CHEBI:60240"/>
    </ligand>
</feature>
<dbReference type="EC" id="5.1.3.1" evidence="7 10"/>
<sequence>MLTKKNNFRKTKVIEVSSSILSADFANLGKSVEMLADASVDYIHIDVMDGNFVPNITIGPVVISAIRKYTTIPFDVHLMINSPSNYIEAFVDAGADMITVHAESDIHLDRVIREVKSYKRSAGLSLVPTSHYNILEYIIFELDLVLIMTVNPGFGGQQFIASQLDKISCVRNMIEKYSLKTKIAVDGGINIGNAKSVVEAGADILVVGSAIFKAANMLDYVQQLKSCL</sequence>
<evidence type="ECO:0000313" key="15">
    <source>
        <dbReference type="EMBL" id="KJV65738.1"/>
    </source>
</evidence>
<feature type="binding site" evidence="14">
    <location>
        <position position="188"/>
    </location>
    <ligand>
        <name>substrate</name>
    </ligand>
</feature>
<feature type="binding site" evidence="10 13">
    <location>
        <position position="186"/>
    </location>
    <ligand>
        <name>a divalent metal cation</name>
        <dbReference type="ChEBI" id="CHEBI:60240"/>
    </ligand>
</feature>
<comment type="cofactor">
    <cofactor evidence="5">
        <name>Fe(2+)</name>
        <dbReference type="ChEBI" id="CHEBI:29033"/>
    </cofactor>
</comment>
<evidence type="ECO:0000256" key="3">
    <source>
        <dbReference type="ARBA" id="ARBA00001941"/>
    </source>
</evidence>
<evidence type="ECO:0000256" key="12">
    <source>
        <dbReference type="PIRSR" id="PIRSR001461-1"/>
    </source>
</evidence>
<dbReference type="CDD" id="cd00429">
    <property type="entry name" value="RPE"/>
    <property type="match status" value="1"/>
</dbReference>
<feature type="binding site" evidence="10 14">
    <location>
        <position position="19"/>
    </location>
    <ligand>
        <name>substrate</name>
    </ligand>
</feature>
<feature type="binding site" evidence="10 13">
    <location>
        <position position="44"/>
    </location>
    <ligand>
        <name>a divalent metal cation</name>
        <dbReference type="ChEBI" id="CHEBI:60240"/>
    </ligand>
</feature>
<feature type="binding site" evidence="10">
    <location>
        <begin position="186"/>
        <end position="188"/>
    </location>
    <ligand>
        <name>substrate</name>
    </ligand>
</feature>
<feature type="active site" description="Proton donor" evidence="10 12">
    <location>
        <position position="186"/>
    </location>
</feature>
<dbReference type="NCBIfam" id="NF004076">
    <property type="entry name" value="PRK05581.1-4"/>
    <property type="match status" value="1"/>
</dbReference>
<dbReference type="GO" id="GO:0046872">
    <property type="term" value="F:metal ion binding"/>
    <property type="evidence" value="ECO:0007669"/>
    <property type="project" value="UniProtKB-UniRule"/>
</dbReference>
<keyword evidence="13" id="KW-0862">Zinc</keyword>
<evidence type="ECO:0000256" key="7">
    <source>
        <dbReference type="ARBA" id="ARBA00013188"/>
    </source>
</evidence>
<dbReference type="FunFam" id="3.20.20.70:FF:000004">
    <property type="entry name" value="Ribulose-phosphate 3-epimerase"/>
    <property type="match status" value="1"/>
</dbReference>
<feature type="binding site" evidence="10 13">
    <location>
        <position position="46"/>
    </location>
    <ligand>
        <name>a divalent metal cation</name>
        <dbReference type="ChEBI" id="CHEBI:60240"/>
    </ligand>
</feature>
<name>A0A0F3NCD8_9RICK</name>
<feature type="binding site" evidence="10 14">
    <location>
        <position position="77"/>
    </location>
    <ligand>
        <name>substrate</name>
    </ligand>
</feature>
<keyword evidence="9 10" id="KW-0413">Isomerase</keyword>
<reference evidence="15 16" key="1">
    <citation type="submission" date="2015-02" db="EMBL/GenBank/DDBJ databases">
        <title>Genome Sequencing of Rickettsiales.</title>
        <authorList>
            <person name="Daugherty S.C."/>
            <person name="Su Q."/>
            <person name="Abolude K."/>
            <person name="Beier-Sexton M."/>
            <person name="Carlyon J.A."/>
            <person name="Carter R."/>
            <person name="Day N.P."/>
            <person name="Dumler S.J."/>
            <person name="Dyachenko V."/>
            <person name="Godinez A."/>
            <person name="Kurtti T.J."/>
            <person name="Lichay M."/>
            <person name="Mullins K.E."/>
            <person name="Ott S."/>
            <person name="Pappas-Brown V."/>
            <person name="Paris D.H."/>
            <person name="Patel P."/>
            <person name="Richards A.L."/>
            <person name="Sadzewicz L."/>
            <person name="Sears K."/>
            <person name="Seidman D."/>
            <person name="Sengamalay N."/>
            <person name="Stenos J."/>
            <person name="Tallon L.J."/>
            <person name="Vincent G."/>
            <person name="Fraser C.M."/>
            <person name="Munderloh U."/>
            <person name="Dunning-Hotopp J.C."/>
        </authorList>
    </citation>
    <scope>NUCLEOTIDE SEQUENCE [LARGE SCALE GENOMIC DNA]</scope>
    <source>
        <strain evidence="15 16">EmCRT</strain>
    </source>
</reference>
<dbReference type="Pfam" id="PF00834">
    <property type="entry name" value="Ribul_P_3_epim"/>
    <property type="match status" value="1"/>
</dbReference>
<evidence type="ECO:0000256" key="5">
    <source>
        <dbReference type="ARBA" id="ARBA00001954"/>
    </source>
</evidence>
<evidence type="ECO:0000256" key="6">
    <source>
        <dbReference type="ARBA" id="ARBA00009541"/>
    </source>
</evidence>
<dbReference type="InterPro" id="IPR013785">
    <property type="entry name" value="Aldolase_TIM"/>
</dbReference>
<keyword evidence="10 11" id="KW-0119">Carbohydrate metabolism</keyword>
<evidence type="ECO:0000256" key="2">
    <source>
        <dbReference type="ARBA" id="ARBA00001936"/>
    </source>
</evidence>
<comment type="catalytic activity">
    <reaction evidence="1 10 11">
        <text>D-ribulose 5-phosphate = D-xylulose 5-phosphate</text>
        <dbReference type="Rhea" id="RHEA:13677"/>
        <dbReference type="ChEBI" id="CHEBI:57737"/>
        <dbReference type="ChEBI" id="CHEBI:58121"/>
        <dbReference type="EC" id="5.1.3.1"/>
    </reaction>
</comment>
<keyword evidence="8 10" id="KW-0479">Metal-binding</keyword>
<feature type="active site" description="Proton acceptor" evidence="10 12">
    <location>
        <position position="46"/>
    </location>
</feature>
<dbReference type="Gene3D" id="3.20.20.70">
    <property type="entry name" value="Aldolase class I"/>
    <property type="match status" value="1"/>
</dbReference>
<dbReference type="SUPFAM" id="SSF51366">
    <property type="entry name" value="Ribulose-phoshate binding barrel"/>
    <property type="match status" value="1"/>
</dbReference>
<comment type="function">
    <text evidence="10">Catalyzes the reversible epimerization of D-ribulose 5-phosphate to D-xylulose 5-phosphate.</text>
</comment>
<keyword evidence="13" id="KW-0464">Manganese</keyword>
<dbReference type="PROSITE" id="PS01086">
    <property type="entry name" value="RIBUL_P_3_EPIMER_2"/>
    <property type="match status" value="1"/>
</dbReference>
<comment type="cofactor">
    <cofactor evidence="3">
        <name>Co(2+)</name>
        <dbReference type="ChEBI" id="CHEBI:48828"/>
    </cofactor>
</comment>
<feature type="binding site" evidence="10 14">
    <location>
        <begin position="208"/>
        <end position="209"/>
    </location>
    <ligand>
        <name>substrate</name>
    </ligand>
</feature>
<evidence type="ECO:0000313" key="16">
    <source>
        <dbReference type="Proteomes" id="UP000033546"/>
    </source>
</evidence>
<dbReference type="HAMAP" id="MF_02227">
    <property type="entry name" value="RPE"/>
    <property type="match status" value="1"/>
</dbReference>
<dbReference type="RefSeq" id="WP_082058916.1">
    <property type="nucleotide sequence ID" value="NZ_LANU01000002.1"/>
</dbReference>
<evidence type="ECO:0000256" key="10">
    <source>
        <dbReference type="HAMAP-Rule" id="MF_02227"/>
    </source>
</evidence>
<dbReference type="GO" id="GO:0004750">
    <property type="term" value="F:D-ribulose-phosphate 3-epimerase activity"/>
    <property type="evidence" value="ECO:0007669"/>
    <property type="project" value="UniProtKB-UniRule"/>
</dbReference>
<comment type="cofactor">
    <cofactor evidence="2">
        <name>Mn(2+)</name>
        <dbReference type="ChEBI" id="CHEBI:29035"/>
    </cofactor>
</comment>
<dbReference type="Proteomes" id="UP000033546">
    <property type="component" value="Unassembled WGS sequence"/>
</dbReference>
<gene>
    <name evidence="10 15" type="primary">rpe</name>
    <name evidence="15" type="ORF">EMUCRT_0694</name>
</gene>
<dbReference type="GO" id="GO:0006098">
    <property type="term" value="P:pentose-phosphate shunt"/>
    <property type="evidence" value="ECO:0007669"/>
    <property type="project" value="UniProtKB-UniRule"/>
</dbReference>
<evidence type="ECO:0000256" key="8">
    <source>
        <dbReference type="ARBA" id="ARBA00022723"/>
    </source>
</evidence>
<dbReference type="InterPro" id="IPR026019">
    <property type="entry name" value="Ribul_P_3_epim"/>
</dbReference>
<evidence type="ECO:0000256" key="13">
    <source>
        <dbReference type="PIRSR" id="PIRSR001461-2"/>
    </source>
</evidence>
<dbReference type="GO" id="GO:0005737">
    <property type="term" value="C:cytoplasm"/>
    <property type="evidence" value="ECO:0007669"/>
    <property type="project" value="UniProtKB-ARBA"/>
</dbReference>
<evidence type="ECO:0000256" key="1">
    <source>
        <dbReference type="ARBA" id="ARBA00001782"/>
    </source>
</evidence>
<comment type="caution">
    <text evidence="15">The sequence shown here is derived from an EMBL/GenBank/DDBJ whole genome shotgun (WGS) entry which is preliminary data.</text>
</comment>
<comment type="pathway">
    <text evidence="10">Carbohydrate degradation.</text>
</comment>
<comment type="similarity">
    <text evidence="6 10 11">Belongs to the ribulose-phosphate 3-epimerase family.</text>
</comment>
<dbReference type="GO" id="GO:0019323">
    <property type="term" value="P:pentose catabolic process"/>
    <property type="evidence" value="ECO:0007669"/>
    <property type="project" value="UniProtKB-UniRule"/>
</dbReference>
<protein>
    <recommendedName>
        <fullName evidence="7 10">Ribulose-phosphate 3-epimerase</fullName>
        <ecNumber evidence="7 10">5.1.3.1</ecNumber>
    </recommendedName>
</protein>
<dbReference type="PIRSF" id="PIRSF001461">
    <property type="entry name" value="RPE"/>
    <property type="match status" value="1"/>
</dbReference>
<dbReference type="AlphaFoldDB" id="A0A0F3NCD8"/>
<dbReference type="InterPro" id="IPR000056">
    <property type="entry name" value="Ribul_P_3_epim-like"/>
</dbReference>
<dbReference type="EMBL" id="LANU01000002">
    <property type="protein sequence ID" value="KJV65738.1"/>
    <property type="molecule type" value="Genomic_DNA"/>
</dbReference>
<evidence type="ECO:0000256" key="4">
    <source>
        <dbReference type="ARBA" id="ARBA00001947"/>
    </source>
</evidence>
<keyword evidence="13" id="KW-0170">Cobalt</keyword>
<dbReference type="PANTHER" id="PTHR11749">
    <property type="entry name" value="RIBULOSE-5-PHOSPHATE-3-EPIMERASE"/>
    <property type="match status" value="1"/>
</dbReference>
<evidence type="ECO:0000256" key="11">
    <source>
        <dbReference type="PIRNR" id="PIRNR001461"/>
    </source>
</evidence>
<evidence type="ECO:0000256" key="9">
    <source>
        <dbReference type="ARBA" id="ARBA00023235"/>
    </source>
</evidence>
<evidence type="ECO:0000256" key="14">
    <source>
        <dbReference type="PIRSR" id="PIRSR001461-3"/>
    </source>
</evidence>
<dbReference type="InterPro" id="IPR011060">
    <property type="entry name" value="RibuloseP-bd_barrel"/>
</dbReference>